<keyword evidence="1" id="KW-0805">Transcription regulation</keyword>
<evidence type="ECO:0000256" key="1">
    <source>
        <dbReference type="ARBA" id="ARBA00023015"/>
    </source>
</evidence>
<dbReference type="InterPro" id="IPR036388">
    <property type="entry name" value="WH-like_DNA-bd_sf"/>
</dbReference>
<keyword evidence="2" id="KW-0238">DNA-binding</keyword>
<dbReference type="Proteomes" id="UP001597389">
    <property type="component" value="Unassembled WGS sequence"/>
</dbReference>
<dbReference type="Gene3D" id="1.10.10.10">
    <property type="entry name" value="Winged helix-like DNA-binding domain superfamily/Winged helix DNA-binding domain"/>
    <property type="match status" value="1"/>
</dbReference>
<dbReference type="SUPFAM" id="SSF46785">
    <property type="entry name" value="Winged helix' DNA-binding domain"/>
    <property type="match status" value="1"/>
</dbReference>
<gene>
    <name evidence="5" type="ORF">ACFSW8_14515</name>
</gene>
<evidence type="ECO:0000256" key="2">
    <source>
        <dbReference type="ARBA" id="ARBA00023125"/>
    </source>
</evidence>
<reference evidence="6" key="1">
    <citation type="journal article" date="2019" name="Int. J. Syst. Evol. Microbiol.">
        <title>The Global Catalogue of Microorganisms (GCM) 10K type strain sequencing project: providing services to taxonomists for standard genome sequencing and annotation.</title>
        <authorList>
            <consortium name="The Broad Institute Genomics Platform"/>
            <consortium name="The Broad Institute Genome Sequencing Center for Infectious Disease"/>
            <person name="Wu L."/>
            <person name="Ma J."/>
        </authorList>
    </citation>
    <scope>NUCLEOTIDE SEQUENCE [LARGE SCALE GENOMIC DNA]</scope>
    <source>
        <strain evidence="6">CCUG 57942</strain>
    </source>
</reference>
<proteinExistence type="predicted"/>
<dbReference type="SMART" id="SM00345">
    <property type="entry name" value="HTH_GNTR"/>
    <property type="match status" value="1"/>
</dbReference>
<comment type="caution">
    <text evidence="5">The sequence shown here is derived from an EMBL/GenBank/DDBJ whole genome shotgun (WGS) entry which is preliminary data.</text>
</comment>
<dbReference type="InterPro" id="IPR000524">
    <property type="entry name" value="Tscrpt_reg_HTH_GntR"/>
</dbReference>
<feature type="domain" description="HTH gntR-type" evidence="4">
    <location>
        <begin position="21"/>
        <end position="80"/>
    </location>
</feature>
<sequence length="347" mass="39260">MNERRDERVSIVRRIKLEEGVVEGLRGDIEAGVWGEYLPGVRKLMQRYGVSRPPVEAALVQLESEGMLAAAQLRKRRQIIRKESGVRRGGMVLVRPPFSQLSALSREVLTRLEPYLREAGYAYEEFAVDEHRRGEGEDHRVRSVRGDEAVIGLDMSHGWMRERFPFPCPMLLLGGKAFEDSECAAVGLRMGEAIEEAVYHALMHGCREVCLAEVGLPRGVRTKFGGYVERAYARAKKPYHAAFHTPHLEASKVGMRLREAVLGRPIDMVLTTKEYAWSRVIYELQCAGIAVPVKNMLREGTFSLFDVSPAVVSPVLEDYDRGIQEWLESMKVGRRCDFSRGVRTRPC</sequence>
<keyword evidence="3" id="KW-0804">Transcription</keyword>
<keyword evidence="6" id="KW-1185">Reference proteome</keyword>
<evidence type="ECO:0000256" key="3">
    <source>
        <dbReference type="ARBA" id="ARBA00023163"/>
    </source>
</evidence>
<dbReference type="InterPro" id="IPR036390">
    <property type="entry name" value="WH_DNA-bd_sf"/>
</dbReference>
<dbReference type="Gene3D" id="3.40.50.2300">
    <property type="match status" value="2"/>
</dbReference>
<dbReference type="Pfam" id="PF00392">
    <property type="entry name" value="GntR"/>
    <property type="match status" value="1"/>
</dbReference>
<dbReference type="EMBL" id="JBHUJB010000072">
    <property type="protein sequence ID" value="MFD2160115.1"/>
    <property type="molecule type" value="Genomic_DNA"/>
</dbReference>
<accession>A0ABW4ZE07</accession>
<dbReference type="RefSeq" id="WP_377178600.1">
    <property type="nucleotide sequence ID" value="NZ_JBHUJB010000072.1"/>
</dbReference>
<evidence type="ECO:0000313" key="5">
    <source>
        <dbReference type="EMBL" id="MFD2160115.1"/>
    </source>
</evidence>
<organism evidence="5 6">
    <name type="scientific">Rubritalea tangerina</name>
    <dbReference type="NCBI Taxonomy" id="430798"/>
    <lineage>
        <taxon>Bacteria</taxon>
        <taxon>Pseudomonadati</taxon>
        <taxon>Verrucomicrobiota</taxon>
        <taxon>Verrucomicrobiia</taxon>
        <taxon>Verrucomicrobiales</taxon>
        <taxon>Rubritaleaceae</taxon>
        <taxon>Rubritalea</taxon>
    </lineage>
</organism>
<evidence type="ECO:0000313" key="6">
    <source>
        <dbReference type="Proteomes" id="UP001597389"/>
    </source>
</evidence>
<name>A0ABW4ZE07_9BACT</name>
<protein>
    <submittedName>
        <fullName evidence="5">GntR family transcriptional regulator</fullName>
    </submittedName>
</protein>
<evidence type="ECO:0000259" key="4">
    <source>
        <dbReference type="SMART" id="SM00345"/>
    </source>
</evidence>
<dbReference type="PRINTS" id="PR00035">
    <property type="entry name" value="HTHGNTR"/>
</dbReference>